<reference evidence="4" key="1">
    <citation type="submission" date="2016-06" db="EMBL/GenBank/DDBJ databases">
        <title>Parallel loss of symbiosis genes in relatives of nitrogen-fixing non-legume Parasponia.</title>
        <authorList>
            <person name="Van Velzen R."/>
            <person name="Holmer R."/>
            <person name="Bu F."/>
            <person name="Rutten L."/>
            <person name="Van Zeijl A."/>
            <person name="Liu W."/>
            <person name="Santuari L."/>
            <person name="Cao Q."/>
            <person name="Sharma T."/>
            <person name="Shen D."/>
            <person name="Roswanjaya Y."/>
            <person name="Wardhani T."/>
            <person name="Kalhor M.S."/>
            <person name="Jansen J."/>
            <person name="Van den Hoogen J."/>
            <person name="Gungor B."/>
            <person name="Hartog M."/>
            <person name="Hontelez J."/>
            <person name="Verver J."/>
            <person name="Yang W.-C."/>
            <person name="Schijlen E."/>
            <person name="Repin R."/>
            <person name="Schilthuizen M."/>
            <person name="Schranz E."/>
            <person name="Heidstra R."/>
            <person name="Miyata K."/>
            <person name="Fedorova E."/>
            <person name="Kohlen W."/>
            <person name="Bisseling T."/>
            <person name="Smit S."/>
            <person name="Geurts R."/>
        </authorList>
    </citation>
    <scope>NUCLEOTIDE SEQUENCE [LARGE SCALE GENOMIC DNA]</scope>
    <source>
        <strain evidence="4">cv. RG33-2</strain>
    </source>
</reference>
<dbReference type="Pfam" id="PF14111">
    <property type="entry name" value="DUF4283"/>
    <property type="match status" value="1"/>
</dbReference>
<dbReference type="Proteomes" id="UP000237000">
    <property type="component" value="Unassembled WGS sequence"/>
</dbReference>
<comment type="caution">
    <text evidence="3">The sequence shown here is derived from an EMBL/GenBank/DDBJ whole genome shotgun (WGS) entry which is preliminary data.</text>
</comment>
<dbReference type="InterPro" id="IPR025558">
    <property type="entry name" value="DUF4283"/>
</dbReference>
<evidence type="ECO:0000259" key="1">
    <source>
        <dbReference type="Pfam" id="PF14111"/>
    </source>
</evidence>
<dbReference type="EMBL" id="JXTC01000061">
    <property type="protein sequence ID" value="PON92906.1"/>
    <property type="molecule type" value="Genomic_DNA"/>
</dbReference>
<feature type="domain" description="DUF4283" evidence="1">
    <location>
        <begin position="41"/>
        <end position="115"/>
    </location>
</feature>
<protein>
    <submittedName>
        <fullName evidence="3">Zinc knuckle CX2CX4HX4C</fullName>
    </submittedName>
</protein>
<dbReference type="InterPro" id="IPR025836">
    <property type="entry name" value="Zn_knuckle_CX2CX4HX4C"/>
</dbReference>
<organism evidence="3 4">
    <name type="scientific">Trema orientale</name>
    <name type="common">Charcoal tree</name>
    <name type="synonym">Celtis orientalis</name>
    <dbReference type="NCBI Taxonomy" id="63057"/>
    <lineage>
        <taxon>Eukaryota</taxon>
        <taxon>Viridiplantae</taxon>
        <taxon>Streptophyta</taxon>
        <taxon>Embryophyta</taxon>
        <taxon>Tracheophyta</taxon>
        <taxon>Spermatophyta</taxon>
        <taxon>Magnoliopsida</taxon>
        <taxon>eudicotyledons</taxon>
        <taxon>Gunneridae</taxon>
        <taxon>Pentapetalae</taxon>
        <taxon>rosids</taxon>
        <taxon>fabids</taxon>
        <taxon>Rosales</taxon>
        <taxon>Cannabaceae</taxon>
        <taxon>Trema</taxon>
    </lineage>
</organism>
<name>A0A2P5F541_TREOI</name>
<evidence type="ECO:0000313" key="4">
    <source>
        <dbReference type="Proteomes" id="UP000237000"/>
    </source>
</evidence>
<dbReference type="STRING" id="63057.A0A2P5F541"/>
<gene>
    <name evidence="3" type="ORF">TorRG33x02_111850</name>
</gene>
<sequence>MASVDVIETLVHQTEALHCADDPLELIPSDLPTRIATRSKLVGKLFRTKKLGRNVVKGVLQRAWEREHAWSIAEEKPNLFIFTFTKEEDRKFARDQGPWTVNGSLLVIKEWPPQTPLSEVKFESADLWIRVHGLPLCYFSEDNAKRIGQRAGSVINVMVPKPRSNLWGRSLRIQVEVNLLRPLVAGFFLKNEFGTPQWIQLKYERLCKFCHHCGLVDHEENSCVSRTPVMVADSSGRRVRLYGHWVCGASPVISCFNLNLIHKEPFHGPMPHQQPRRKPSQSAIAPAVPVQTKLIDSNLTGDHFPTLSMAEAGGHVDEFNGLERSNCSNRGHHTQRVSASACLVGGSVNVTTTVGRSAIDNQVLAEAQANMKEQRKLKRGGNVFVLQAKASEFNEQLDFLLIPSPPRHFQPIQAALIPPTGLCELGSGPKRKAQPFVIPKINYGKWVVTESRDSPSDVDNSCGPNRPGVDLSPKDLVFATGTSSSPICGGRKKRRITHLA</sequence>
<dbReference type="Pfam" id="PF14392">
    <property type="entry name" value="zf-CCHC_4"/>
    <property type="match status" value="1"/>
</dbReference>
<dbReference type="OrthoDB" id="1165906at2759"/>
<evidence type="ECO:0000259" key="2">
    <source>
        <dbReference type="Pfam" id="PF14392"/>
    </source>
</evidence>
<dbReference type="PANTHER" id="PTHR31286">
    <property type="entry name" value="GLYCINE-RICH CELL WALL STRUCTURAL PROTEIN 1.8-LIKE"/>
    <property type="match status" value="1"/>
</dbReference>
<dbReference type="InterPro" id="IPR040256">
    <property type="entry name" value="At4g02000-like"/>
</dbReference>
<proteinExistence type="predicted"/>
<accession>A0A2P5F541</accession>
<dbReference type="AlphaFoldDB" id="A0A2P5F541"/>
<keyword evidence="4" id="KW-1185">Reference proteome</keyword>
<dbReference type="InParanoid" id="A0A2P5F541"/>
<feature type="domain" description="Zinc knuckle CX2CX4HX4C" evidence="2">
    <location>
        <begin position="194"/>
        <end position="223"/>
    </location>
</feature>
<evidence type="ECO:0000313" key="3">
    <source>
        <dbReference type="EMBL" id="PON92906.1"/>
    </source>
</evidence>
<dbReference type="PANTHER" id="PTHR31286:SF167">
    <property type="entry name" value="OS09G0268800 PROTEIN"/>
    <property type="match status" value="1"/>
</dbReference>